<accession>A0AAV4FT82</accession>
<feature type="transmembrane region" description="Helical" evidence="1">
    <location>
        <begin position="42"/>
        <end position="74"/>
    </location>
</feature>
<protein>
    <submittedName>
        <fullName evidence="2">Uncharacterized protein</fullName>
    </submittedName>
</protein>
<keyword evidence="3" id="KW-1185">Reference proteome</keyword>
<reference evidence="2 3" key="1">
    <citation type="journal article" date="2021" name="Elife">
        <title>Chloroplast acquisition without the gene transfer in kleptoplastic sea slugs, Plakobranchus ocellatus.</title>
        <authorList>
            <person name="Maeda T."/>
            <person name="Takahashi S."/>
            <person name="Yoshida T."/>
            <person name="Shimamura S."/>
            <person name="Takaki Y."/>
            <person name="Nagai Y."/>
            <person name="Toyoda A."/>
            <person name="Suzuki Y."/>
            <person name="Arimoto A."/>
            <person name="Ishii H."/>
            <person name="Satoh N."/>
            <person name="Nishiyama T."/>
            <person name="Hasebe M."/>
            <person name="Maruyama T."/>
            <person name="Minagawa J."/>
            <person name="Obokata J."/>
            <person name="Shigenobu S."/>
        </authorList>
    </citation>
    <scope>NUCLEOTIDE SEQUENCE [LARGE SCALE GENOMIC DNA]</scope>
</reference>
<keyword evidence="1" id="KW-0472">Membrane</keyword>
<proteinExistence type="predicted"/>
<dbReference type="EMBL" id="BMAT01011649">
    <property type="protein sequence ID" value="GFR76673.1"/>
    <property type="molecule type" value="Genomic_DNA"/>
</dbReference>
<dbReference type="AlphaFoldDB" id="A0AAV4FT82"/>
<keyword evidence="1" id="KW-0812">Transmembrane</keyword>
<gene>
    <name evidence="2" type="ORF">ElyMa_005806600</name>
</gene>
<name>A0AAV4FT82_9GAST</name>
<organism evidence="2 3">
    <name type="scientific">Elysia marginata</name>
    <dbReference type="NCBI Taxonomy" id="1093978"/>
    <lineage>
        <taxon>Eukaryota</taxon>
        <taxon>Metazoa</taxon>
        <taxon>Spiralia</taxon>
        <taxon>Lophotrochozoa</taxon>
        <taxon>Mollusca</taxon>
        <taxon>Gastropoda</taxon>
        <taxon>Heterobranchia</taxon>
        <taxon>Euthyneura</taxon>
        <taxon>Panpulmonata</taxon>
        <taxon>Sacoglossa</taxon>
        <taxon>Placobranchoidea</taxon>
        <taxon>Plakobranchidae</taxon>
        <taxon>Elysia</taxon>
    </lineage>
</organism>
<dbReference type="Proteomes" id="UP000762676">
    <property type="component" value="Unassembled WGS sequence"/>
</dbReference>
<sequence>MNSFSNTQRPITEETSTFLTPNPRVQWTVTPDCWPQAGKVEVVVVVVVVVVVAAAVFVVVVAAAAAVLVIVVVVR</sequence>
<evidence type="ECO:0000256" key="1">
    <source>
        <dbReference type="SAM" id="Phobius"/>
    </source>
</evidence>
<comment type="caution">
    <text evidence="2">The sequence shown here is derived from an EMBL/GenBank/DDBJ whole genome shotgun (WGS) entry which is preliminary data.</text>
</comment>
<evidence type="ECO:0000313" key="3">
    <source>
        <dbReference type="Proteomes" id="UP000762676"/>
    </source>
</evidence>
<evidence type="ECO:0000313" key="2">
    <source>
        <dbReference type="EMBL" id="GFR76673.1"/>
    </source>
</evidence>
<keyword evidence="1" id="KW-1133">Transmembrane helix</keyword>